<evidence type="ECO:0000313" key="3">
    <source>
        <dbReference type="EMBL" id="QQO62778.1"/>
    </source>
</evidence>
<feature type="region of interest" description="Disordered" evidence="2">
    <location>
        <begin position="814"/>
        <end position="841"/>
    </location>
</feature>
<reference evidence="4" key="1">
    <citation type="submission" date="2021-01" db="EMBL/GenBank/DDBJ databases">
        <title>Providencia vermicola LLDRA6, a soil-borne Mn(II)-oxidizing bacterium, exploits a strategy of superoxide production coupled to hydrogen peroxide consumption to generate Mn oxides, as revealed by transcriptional up-regulation of genes for phenylacetic acid catabolism.</title>
        <authorList>
            <person name="Chen S."/>
            <person name="Ding Z."/>
            <person name="Chen J."/>
            <person name="Luo J."/>
            <person name="Ruan X."/>
            <person name="Li Z."/>
            <person name="Liao F."/>
            <person name="He J."/>
            <person name="Li D."/>
        </authorList>
    </citation>
    <scope>NUCLEOTIDE SEQUENCE [LARGE SCALE GENOMIC DNA]</scope>
    <source>
        <strain evidence="4">LLDRA6</strain>
    </source>
</reference>
<dbReference type="Proteomes" id="UP000596157">
    <property type="component" value="Chromosome"/>
</dbReference>
<keyword evidence="4" id="KW-1185">Reference proteome</keyword>
<sequence length="1151" mass="129631">MVELTITINKPSFINQRTLNDTLNEMNFVEIGKMVNNIVYNIKNVANINLTININYKTKSANAKKLSSTSSTTNTLINNDNNCSGKIDKVTQIELASPMTKNIATQTEQRIEIQHNPDEVDANDLLSKQTKHTLPTKHDENQGSKSTLNETPNTKKKANPVQVGRVPPEATLGSDTLSQSAPLMLHTPPALQEVEQKTHIAPFSSNKENNTDRAKQSIEKKPSLISNKANKMTLPILANTQQREKQSNDFILNDDSSRAEPTASYNDNPTLSHVKEIIQKIEQNTSSQPKVTSQINKGAPAQQQIASQTTESTPAITNGRTLTYAEEIQTSLSSYSPSRTASQSGKLSVVEKTPDSSLMLVPKNASRPSTLDRNTLPSLALSEALRKRLSDNTFKSQMKNSALNKSPNKDPVENMQVGVDKDAKLLSSIFNNIEDYLTSAHNKETRHRYIINIDNFEVIITISPKNFLNSPIEGQDITELLAHYISGLDNHNVYLNVLQRNLDNDSFSDMDGQDDDLDSVNSFYIDEEFSDMEDIQSYYDDPFDEISWDIFTEKQNQTPLNAFTKQTQTDKQTLDNALEQKEAELSTQKQIQRDTEKQLQQTNENLKMAQTLLNQKQLELDAFTKQVQTHKQAFDNAQAALEQMKIQLQASQEALKLAQQQTESQKKAAQVLFEQKQAVLATFTKQTQTEYSKVTEAQQSAEIQTESNKIGNHSGFIDPSFYEKKFERDIESDDAFSSDEENDYDYKDTSVISNLGKVQNPISMNKNNLSQNQNDTRLSIAPVQPENYIDISEEINKLTISKSYCPYATKYNNDNDDYDNGSPQLEKKTRFPTTNTNRNDFPEKKKSVVQEKSLYPSMTKTNQLIEKAKLLSKDIPNKTNYQFNNIKKNLSEMIEQLSEVEESKIISALDLAIINKTRYSPSILLAHSLATNKKTDNSITQDRAVQTEPFTVAQQKNPAKMTQGIQTDISSMTETKKASTITLTLANTISPSLEEDNKTIPLSQTKISTLKATANTTKSVKKTSPTQNKEKLIYTKYSPSLLTQGLPSYMTEGEYHALNEIQKSNFPSNLNEKESILLNKIAEAPRYSLPTINKEQYKKLKEILNLPFYKNITAINLQRPTLISLVSGKSGSSKKRRDDENKEEKDKHENE</sequence>
<proteinExistence type="predicted"/>
<organism evidence="3 4">
    <name type="scientific">Providencia manganoxydans</name>
    <dbReference type="NCBI Taxonomy" id="2923283"/>
    <lineage>
        <taxon>Bacteria</taxon>
        <taxon>Pseudomonadati</taxon>
        <taxon>Pseudomonadota</taxon>
        <taxon>Gammaproteobacteria</taxon>
        <taxon>Enterobacterales</taxon>
        <taxon>Morganellaceae</taxon>
        <taxon>Providencia</taxon>
    </lineage>
</organism>
<evidence type="ECO:0000256" key="1">
    <source>
        <dbReference type="SAM" id="Coils"/>
    </source>
</evidence>
<dbReference type="RefSeq" id="WP_337979747.1">
    <property type="nucleotide sequence ID" value="NZ_CP067099.1"/>
</dbReference>
<gene>
    <name evidence="3" type="ORF">JI723_01925</name>
</gene>
<name>A0ABX7AFR0_9GAMM</name>
<evidence type="ECO:0000256" key="2">
    <source>
        <dbReference type="SAM" id="MobiDB-lite"/>
    </source>
</evidence>
<accession>A0ABX7AFR0</accession>
<feature type="compositionally biased region" description="Basic and acidic residues" evidence="2">
    <location>
        <begin position="209"/>
        <end position="222"/>
    </location>
</feature>
<dbReference type="GeneID" id="92277432"/>
<evidence type="ECO:0000313" key="4">
    <source>
        <dbReference type="Proteomes" id="UP000596157"/>
    </source>
</evidence>
<protein>
    <submittedName>
        <fullName evidence="3">Uncharacterized protein</fullName>
    </submittedName>
</protein>
<feature type="coiled-coil region" evidence="1">
    <location>
        <begin position="564"/>
        <end position="661"/>
    </location>
</feature>
<feature type="compositionally biased region" description="Polar residues" evidence="2">
    <location>
        <begin position="143"/>
        <end position="152"/>
    </location>
</feature>
<feature type="region of interest" description="Disordered" evidence="2">
    <location>
        <begin position="199"/>
        <end position="229"/>
    </location>
</feature>
<feature type="region of interest" description="Disordered" evidence="2">
    <location>
        <begin position="132"/>
        <end position="176"/>
    </location>
</feature>
<feature type="compositionally biased region" description="Basic and acidic residues" evidence="2">
    <location>
        <begin position="1136"/>
        <end position="1151"/>
    </location>
</feature>
<keyword evidence="1" id="KW-0175">Coiled coil</keyword>
<feature type="region of interest" description="Disordered" evidence="2">
    <location>
        <begin position="1126"/>
        <end position="1151"/>
    </location>
</feature>
<dbReference type="EMBL" id="CP067099">
    <property type="protein sequence ID" value="QQO62778.1"/>
    <property type="molecule type" value="Genomic_DNA"/>
</dbReference>